<dbReference type="PANTHER" id="PTHR30055">
    <property type="entry name" value="HTH-TYPE TRANSCRIPTIONAL REGULATOR RUTR"/>
    <property type="match status" value="1"/>
</dbReference>
<dbReference type="Proteomes" id="UP000539111">
    <property type="component" value="Unassembled WGS sequence"/>
</dbReference>
<dbReference type="AlphaFoldDB" id="A0A7Z0D1J3"/>
<dbReference type="InterPro" id="IPR009057">
    <property type="entry name" value="Homeodomain-like_sf"/>
</dbReference>
<evidence type="ECO:0000313" key="5">
    <source>
        <dbReference type="Proteomes" id="UP000539111"/>
    </source>
</evidence>
<comment type="caution">
    <text evidence="4">The sequence shown here is derived from an EMBL/GenBank/DDBJ whole genome shotgun (WGS) entry which is preliminary data.</text>
</comment>
<dbReference type="Gene3D" id="1.10.357.10">
    <property type="entry name" value="Tetracycline Repressor, domain 2"/>
    <property type="match status" value="1"/>
</dbReference>
<dbReference type="InterPro" id="IPR050109">
    <property type="entry name" value="HTH-type_TetR-like_transc_reg"/>
</dbReference>
<protein>
    <submittedName>
        <fullName evidence="4">AcrR family transcriptional regulator</fullName>
    </submittedName>
</protein>
<evidence type="ECO:0000313" key="4">
    <source>
        <dbReference type="EMBL" id="NYI66372.1"/>
    </source>
</evidence>
<dbReference type="RefSeq" id="WP_237249180.1">
    <property type="nucleotide sequence ID" value="NZ_JAJTWV010000080.1"/>
</dbReference>
<dbReference type="GO" id="GO:0000976">
    <property type="term" value="F:transcription cis-regulatory region binding"/>
    <property type="evidence" value="ECO:0007669"/>
    <property type="project" value="TreeGrafter"/>
</dbReference>
<dbReference type="PANTHER" id="PTHR30055:SF226">
    <property type="entry name" value="HTH-TYPE TRANSCRIPTIONAL REGULATOR PKSA"/>
    <property type="match status" value="1"/>
</dbReference>
<dbReference type="PRINTS" id="PR00455">
    <property type="entry name" value="HTHTETR"/>
</dbReference>
<feature type="domain" description="HTH tetR-type" evidence="3">
    <location>
        <begin position="7"/>
        <end position="67"/>
    </location>
</feature>
<gene>
    <name evidence="4" type="ORF">BJY26_000678</name>
</gene>
<evidence type="ECO:0000259" key="3">
    <source>
        <dbReference type="PROSITE" id="PS50977"/>
    </source>
</evidence>
<keyword evidence="1 2" id="KW-0238">DNA-binding</keyword>
<feature type="DNA-binding region" description="H-T-H motif" evidence="2">
    <location>
        <begin position="30"/>
        <end position="49"/>
    </location>
</feature>
<reference evidence="4 5" key="1">
    <citation type="submission" date="2020-07" db="EMBL/GenBank/DDBJ databases">
        <title>Sequencing the genomes of 1000 actinobacteria strains.</title>
        <authorList>
            <person name="Klenk H.-P."/>
        </authorList>
    </citation>
    <scope>NUCLEOTIDE SEQUENCE [LARGE SCALE GENOMIC DNA]</scope>
    <source>
        <strain evidence="4 5">DSM 26341</strain>
    </source>
</reference>
<organism evidence="4 5">
    <name type="scientific">Spelaeicoccus albus</name>
    <dbReference type="NCBI Taxonomy" id="1280376"/>
    <lineage>
        <taxon>Bacteria</taxon>
        <taxon>Bacillati</taxon>
        <taxon>Actinomycetota</taxon>
        <taxon>Actinomycetes</taxon>
        <taxon>Micrococcales</taxon>
        <taxon>Brevibacteriaceae</taxon>
        <taxon>Spelaeicoccus</taxon>
    </lineage>
</organism>
<accession>A0A7Z0D1J3</accession>
<evidence type="ECO:0000256" key="1">
    <source>
        <dbReference type="ARBA" id="ARBA00023125"/>
    </source>
</evidence>
<proteinExistence type="predicted"/>
<dbReference type="PROSITE" id="PS50977">
    <property type="entry name" value="HTH_TETR_2"/>
    <property type="match status" value="1"/>
</dbReference>
<dbReference type="EMBL" id="JACBZP010000001">
    <property type="protein sequence ID" value="NYI66372.1"/>
    <property type="molecule type" value="Genomic_DNA"/>
</dbReference>
<dbReference type="SUPFAM" id="SSF46689">
    <property type="entry name" value="Homeodomain-like"/>
    <property type="match status" value="1"/>
</dbReference>
<dbReference type="Pfam" id="PF00440">
    <property type="entry name" value="TetR_N"/>
    <property type="match status" value="1"/>
</dbReference>
<dbReference type="InterPro" id="IPR001647">
    <property type="entry name" value="HTH_TetR"/>
</dbReference>
<keyword evidence="5" id="KW-1185">Reference proteome</keyword>
<evidence type="ECO:0000256" key="2">
    <source>
        <dbReference type="PROSITE-ProRule" id="PRU00335"/>
    </source>
</evidence>
<sequence length="224" mass="24763">MASHEHPARAERILRAAGSLVVSIGYDKTTIADVARRAGVAKGTIYLHWPTREALFTALVHHERIGMIVDCRERLGVDGDELDKVFEQLARALMSRPVVKAFIVNDSSVLGRLAYAPVYSVNRHLWDDLAAAEVIRTDLEPWALTELASAVFFGFFLVTPLTPSGKKISDDDTARLIGDAMNRALRRDLPLTIGGQRKIADVVYDYLERAERDARATYEASSGA</sequence>
<dbReference type="GO" id="GO:0003700">
    <property type="term" value="F:DNA-binding transcription factor activity"/>
    <property type="evidence" value="ECO:0007669"/>
    <property type="project" value="TreeGrafter"/>
</dbReference>
<name>A0A7Z0D1J3_9MICO</name>